<dbReference type="Pfam" id="PF02403">
    <property type="entry name" value="Seryl_tRNA_N"/>
    <property type="match status" value="1"/>
</dbReference>
<accession>A0AAW1LL98</accession>
<dbReference type="InterPro" id="IPR002317">
    <property type="entry name" value="Ser-tRNA-ligase_type_1"/>
</dbReference>
<keyword evidence="3" id="KW-1185">Reference proteome</keyword>
<name>A0AAW1LL98_POPJA</name>
<gene>
    <name evidence="2" type="ORF">QE152_g11235</name>
</gene>
<dbReference type="EMBL" id="JASPKY010000108">
    <property type="protein sequence ID" value="KAK9736797.1"/>
    <property type="molecule type" value="Genomic_DNA"/>
</dbReference>
<proteinExistence type="predicted"/>
<dbReference type="GO" id="GO:0004828">
    <property type="term" value="F:serine-tRNA ligase activity"/>
    <property type="evidence" value="ECO:0007669"/>
    <property type="project" value="InterPro"/>
</dbReference>
<dbReference type="SUPFAM" id="SSF46589">
    <property type="entry name" value="tRNA-binding arm"/>
    <property type="match status" value="1"/>
</dbReference>
<dbReference type="Proteomes" id="UP001458880">
    <property type="component" value="Unassembled WGS sequence"/>
</dbReference>
<dbReference type="InterPro" id="IPR010978">
    <property type="entry name" value="tRNA-bd_arm"/>
</dbReference>
<dbReference type="PANTHER" id="PTHR11778">
    <property type="entry name" value="SERYL-TRNA SYNTHETASE"/>
    <property type="match status" value="1"/>
</dbReference>
<evidence type="ECO:0000313" key="3">
    <source>
        <dbReference type="Proteomes" id="UP001458880"/>
    </source>
</evidence>
<dbReference type="GO" id="GO:0006434">
    <property type="term" value="P:seryl-tRNA aminoacylation"/>
    <property type="evidence" value="ECO:0007669"/>
    <property type="project" value="InterPro"/>
</dbReference>
<feature type="domain" description="Serine-tRNA synthetase type1 N-terminal" evidence="1">
    <location>
        <begin position="2"/>
        <end position="94"/>
    </location>
</feature>
<organism evidence="2 3">
    <name type="scientific">Popillia japonica</name>
    <name type="common">Japanese beetle</name>
    <dbReference type="NCBI Taxonomy" id="7064"/>
    <lineage>
        <taxon>Eukaryota</taxon>
        <taxon>Metazoa</taxon>
        <taxon>Ecdysozoa</taxon>
        <taxon>Arthropoda</taxon>
        <taxon>Hexapoda</taxon>
        <taxon>Insecta</taxon>
        <taxon>Pterygota</taxon>
        <taxon>Neoptera</taxon>
        <taxon>Endopterygota</taxon>
        <taxon>Coleoptera</taxon>
        <taxon>Polyphaga</taxon>
        <taxon>Scarabaeiformia</taxon>
        <taxon>Scarabaeidae</taxon>
        <taxon>Rutelinae</taxon>
        <taxon>Popillia</taxon>
    </lineage>
</organism>
<reference evidence="2 3" key="1">
    <citation type="journal article" date="2024" name="BMC Genomics">
        <title>De novo assembly and annotation of Popillia japonica's genome with initial clues to its potential as an invasive pest.</title>
        <authorList>
            <person name="Cucini C."/>
            <person name="Boschi S."/>
            <person name="Funari R."/>
            <person name="Cardaioli E."/>
            <person name="Iannotti N."/>
            <person name="Marturano G."/>
            <person name="Paoli F."/>
            <person name="Bruttini M."/>
            <person name="Carapelli A."/>
            <person name="Frati F."/>
            <person name="Nardi F."/>
        </authorList>
    </citation>
    <scope>NUCLEOTIDE SEQUENCE [LARGE SCALE GENOMIC DNA]</scope>
    <source>
        <strain evidence="2">DMR45628</strain>
    </source>
</reference>
<sequence>MVLDLDLFRVEKGGNPDKIRENEKRRFKDVALVETVLNNDILWRQLRHKADNWNKLKNVCSKEIGEKMKKKEPQGDPDTAVQSEVQEQLTNLTSDILKPLTVAQKLSENPVINSNSKHINIKEHFIRNVVQEETELV</sequence>
<evidence type="ECO:0000259" key="1">
    <source>
        <dbReference type="Pfam" id="PF02403"/>
    </source>
</evidence>
<evidence type="ECO:0000313" key="2">
    <source>
        <dbReference type="EMBL" id="KAK9736797.1"/>
    </source>
</evidence>
<comment type="caution">
    <text evidence="2">The sequence shown here is derived from an EMBL/GenBank/DDBJ whole genome shotgun (WGS) entry which is preliminary data.</text>
</comment>
<protein>
    <submittedName>
        <fullName evidence="2">Seryl-tRNA synthetase N-terminal domain</fullName>
    </submittedName>
</protein>
<dbReference type="GO" id="GO:0005524">
    <property type="term" value="F:ATP binding"/>
    <property type="evidence" value="ECO:0007669"/>
    <property type="project" value="InterPro"/>
</dbReference>
<dbReference type="FunFam" id="1.10.287.40:FF:000002">
    <property type="entry name" value="Serine--tRNA ligase, cytoplasmic"/>
    <property type="match status" value="1"/>
</dbReference>
<dbReference type="InterPro" id="IPR015866">
    <property type="entry name" value="Ser-tRNA-synth_1_N"/>
</dbReference>
<dbReference type="InterPro" id="IPR042103">
    <property type="entry name" value="SerRS_1_N_sf"/>
</dbReference>
<dbReference type="AlphaFoldDB" id="A0AAW1LL98"/>
<dbReference type="Gene3D" id="1.10.287.40">
    <property type="entry name" value="Serine-tRNA synthetase, tRNA binding domain"/>
    <property type="match status" value="1"/>
</dbReference>